<dbReference type="SUPFAM" id="SSF49464">
    <property type="entry name" value="Carboxypeptidase regulatory domain-like"/>
    <property type="match status" value="1"/>
</dbReference>
<evidence type="ECO:0000313" key="3">
    <source>
        <dbReference type="Proteomes" id="UP000236893"/>
    </source>
</evidence>
<dbReference type="Pfam" id="PF13715">
    <property type="entry name" value="CarbopepD_reg_2"/>
    <property type="match status" value="1"/>
</dbReference>
<dbReference type="InterPro" id="IPR008969">
    <property type="entry name" value="CarboxyPept-like_regulatory"/>
</dbReference>
<sequence length="230" mass="26417">MACWIFIWATSFKNHLETINLSMTKQLKILFFLAFAVLSGNSLYAQELPKPQQVIQFSGIIFSSDTINERIPFVNIRVKNSRRGTVSDVNGFFSIPIYKTDTLIFSALGYGNFEFYLQDEVPNNRLFLNIRMRPQIYTLKGVTVYGLTKENFKRAFLQVEIPENAYAYKIDPKSLPTSDEIKMPPPVGIVISPSELLKEIPFIKNASDKKKHKKRVEKAEKDGDEIPEMH</sequence>
<evidence type="ECO:0008006" key="4">
    <source>
        <dbReference type="Google" id="ProtNLM"/>
    </source>
</evidence>
<comment type="caution">
    <text evidence="2">The sequence shown here is derived from an EMBL/GenBank/DDBJ whole genome shotgun (WGS) entry which is preliminary data.</text>
</comment>
<organism evidence="2 3">
    <name type="scientific">Solitalea longa</name>
    <dbReference type="NCBI Taxonomy" id="2079460"/>
    <lineage>
        <taxon>Bacteria</taxon>
        <taxon>Pseudomonadati</taxon>
        <taxon>Bacteroidota</taxon>
        <taxon>Sphingobacteriia</taxon>
        <taxon>Sphingobacteriales</taxon>
        <taxon>Sphingobacteriaceae</taxon>
        <taxon>Solitalea</taxon>
    </lineage>
</organism>
<dbReference type="AlphaFoldDB" id="A0A2S5A3T1"/>
<dbReference type="EMBL" id="PQVF01000005">
    <property type="protein sequence ID" value="POY37195.1"/>
    <property type="molecule type" value="Genomic_DNA"/>
</dbReference>
<feature type="region of interest" description="Disordered" evidence="1">
    <location>
        <begin position="207"/>
        <end position="230"/>
    </location>
</feature>
<dbReference type="Proteomes" id="UP000236893">
    <property type="component" value="Unassembled WGS sequence"/>
</dbReference>
<protein>
    <recommendedName>
        <fullName evidence="4">Carboxypeptidase-like regulatory domain-containing protein</fullName>
    </recommendedName>
</protein>
<reference evidence="2 3" key="1">
    <citation type="submission" date="2018-01" db="EMBL/GenBank/DDBJ databases">
        <authorList>
            <person name="Gaut B.S."/>
            <person name="Morton B.R."/>
            <person name="Clegg M.T."/>
            <person name="Duvall M.R."/>
        </authorList>
    </citation>
    <scope>NUCLEOTIDE SEQUENCE [LARGE SCALE GENOMIC DNA]</scope>
    <source>
        <strain evidence="2 3">HR-AV</strain>
    </source>
</reference>
<evidence type="ECO:0000256" key="1">
    <source>
        <dbReference type="SAM" id="MobiDB-lite"/>
    </source>
</evidence>
<name>A0A2S5A3T1_9SPHI</name>
<gene>
    <name evidence="2" type="ORF">C3K47_09070</name>
</gene>
<accession>A0A2S5A3T1</accession>
<proteinExistence type="predicted"/>
<dbReference type="OrthoDB" id="1115630at2"/>
<evidence type="ECO:0000313" key="2">
    <source>
        <dbReference type="EMBL" id="POY37195.1"/>
    </source>
</evidence>
<keyword evidence="3" id="KW-1185">Reference proteome</keyword>